<sequence length="428" mass="47735">MPTYWLRRCPESFLNLDTEDVPGNAGIKDQIAALKWVYENIEKFGGDPNLITVGGQSAGAISAHWLSILHQSRGFVKRAILQSGSALHACGYSENNFVVARDLATRLTNRTFNTIDEMARVFMDLPAQDIVKAAIALTVNYLLNGGAEIPFATSPERRLDTVGGQEKVILRDPELSILADDQQPLPLFVGLTSREFLTTFYATGYADPSYMRSRIANLRSGFPKTVVAGFDTAQVLGLKNTLTIEDAVAETHAHFFERFKPDCDDTCVFKLYLDDIGMGTDVNRLAELRARFNASETFFYRFGVRAKYSTSPLVDPAQEAGGAVHSDDLGYLWKADSIQGQRLSGDGLASDTLRRMVNMWSSYVRSGIPDPGEAFNGNWRPNEHRGKPGDVVFMNIAETLDVKEELIAGEHGNFWLDLYQKFRDYRSW</sequence>
<dbReference type="InterPro" id="IPR019826">
    <property type="entry name" value="Carboxylesterase_B_AS"/>
</dbReference>
<name>A0AAE1HZN2_9NEOP</name>
<keyword evidence="3 5" id="KW-0378">Hydrolase</keyword>
<dbReference type="SUPFAM" id="SSF53474">
    <property type="entry name" value="alpha/beta-Hydrolases"/>
    <property type="match status" value="1"/>
</dbReference>
<keyword evidence="8" id="KW-1185">Reference proteome</keyword>
<dbReference type="InterPro" id="IPR029058">
    <property type="entry name" value="AB_hydrolase_fold"/>
</dbReference>
<organism evidence="7 8">
    <name type="scientific">Frankliniella fusca</name>
    <dbReference type="NCBI Taxonomy" id="407009"/>
    <lineage>
        <taxon>Eukaryota</taxon>
        <taxon>Metazoa</taxon>
        <taxon>Ecdysozoa</taxon>
        <taxon>Arthropoda</taxon>
        <taxon>Hexapoda</taxon>
        <taxon>Insecta</taxon>
        <taxon>Pterygota</taxon>
        <taxon>Neoptera</taxon>
        <taxon>Paraneoptera</taxon>
        <taxon>Thysanoptera</taxon>
        <taxon>Terebrantia</taxon>
        <taxon>Thripoidea</taxon>
        <taxon>Thripidae</taxon>
        <taxon>Frankliniella</taxon>
    </lineage>
</organism>
<comment type="caution">
    <text evidence="7">The sequence shown here is derived from an EMBL/GenBank/DDBJ whole genome shotgun (WGS) entry which is preliminary data.</text>
</comment>
<dbReference type="GO" id="GO:0052689">
    <property type="term" value="F:carboxylic ester hydrolase activity"/>
    <property type="evidence" value="ECO:0007669"/>
    <property type="project" value="UniProtKB-KW"/>
</dbReference>
<dbReference type="PROSITE" id="PS00122">
    <property type="entry name" value="CARBOXYLESTERASE_B_1"/>
    <property type="match status" value="1"/>
</dbReference>
<dbReference type="PANTHER" id="PTHR43142:SF1">
    <property type="entry name" value="CARBOXYLIC ESTER HYDROLASE"/>
    <property type="match status" value="1"/>
</dbReference>
<dbReference type="AlphaFoldDB" id="A0AAE1HZN2"/>
<reference evidence="7" key="1">
    <citation type="submission" date="2021-07" db="EMBL/GenBank/DDBJ databases">
        <authorList>
            <person name="Catto M.A."/>
            <person name="Jacobson A."/>
            <person name="Kennedy G."/>
            <person name="Labadie P."/>
            <person name="Hunt B.G."/>
            <person name="Srinivasan R."/>
        </authorList>
    </citation>
    <scope>NUCLEOTIDE SEQUENCE</scope>
    <source>
        <strain evidence="7">PL_HMW_Pooled</strain>
        <tissue evidence="7">Head</tissue>
    </source>
</reference>
<dbReference type="PANTHER" id="PTHR43142">
    <property type="entry name" value="CARBOXYLIC ESTER HYDROLASE"/>
    <property type="match status" value="1"/>
</dbReference>
<evidence type="ECO:0000313" key="8">
    <source>
        <dbReference type="Proteomes" id="UP001219518"/>
    </source>
</evidence>
<keyword evidence="4" id="KW-0325">Glycoprotein</keyword>
<dbReference type="InterPro" id="IPR002018">
    <property type="entry name" value="CarbesteraseB"/>
</dbReference>
<dbReference type="Proteomes" id="UP001219518">
    <property type="component" value="Unassembled WGS sequence"/>
</dbReference>
<proteinExistence type="inferred from homology"/>
<accession>A0AAE1HZN2</accession>
<gene>
    <name evidence="7" type="ORF">KUF71_024184</name>
</gene>
<evidence type="ECO:0000256" key="3">
    <source>
        <dbReference type="ARBA" id="ARBA00022801"/>
    </source>
</evidence>
<dbReference type="Gene3D" id="3.40.50.1820">
    <property type="entry name" value="alpha/beta hydrolase"/>
    <property type="match status" value="1"/>
</dbReference>
<dbReference type="EC" id="3.1.1.-" evidence="5"/>
<evidence type="ECO:0000256" key="5">
    <source>
        <dbReference type="RuleBase" id="RU361235"/>
    </source>
</evidence>
<evidence type="ECO:0000256" key="1">
    <source>
        <dbReference type="ARBA" id="ARBA00005964"/>
    </source>
</evidence>
<dbReference type="Pfam" id="PF00135">
    <property type="entry name" value="COesterase"/>
    <property type="match status" value="1"/>
</dbReference>
<feature type="domain" description="Carboxylesterase type B" evidence="6">
    <location>
        <begin position="12"/>
        <end position="401"/>
    </location>
</feature>
<evidence type="ECO:0000259" key="6">
    <source>
        <dbReference type="Pfam" id="PF00135"/>
    </source>
</evidence>
<reference evidence="7" key="2">
    <citation type="journal article" date="2023" name="BMC Genomics">
        <title>Pest status, molecular evolution, and epigenetic factors derived from the genome assembly of Frankliniella fusca, a thysanopteran phytovirus vector.</title>
        <authorList>
            <person name="Catto M.A."/>
            <person name="Labadie P.E."/>
            <person name="Jacobson A.L."/>
            <person name="Kennedy G.G."/>
            <person name="Srinivasan R."/>
            <person name="Hunt B.G."/>
        </authorList>
    </citation>
    <scope>NUCLEOTIDE SEQUENCE</scope>
    <source>
        <strain evidence="7">PL_HMW_Pooled</strain>
    </source>
</reference>
<dbReference type="EMBL" id="JAHWGI010001412">
    <property type="protein sequence ID" value="KAK3930827.1"/>
    <property type="molecule type" value="Genomic_DNA"/>
</dbReference>
<evidence type="ECO:0000313" key="7">
    <source>
        <dbReference type="EMBL" id="KAK3930827.1"/>
    </source>
</evidence>
<evidence type="ECO:0000256" key="2">
    <source>
        <dbReference type="ARBA" id="ARBA00022487"/>
    </source>
</evidence>
<evidence type="ECO:0000256" key="4">
    <source>
        <dbReference type="ARBA" id="ARBA00023180"/>
    </source>
</evidence>
<protein>
    <recommendedName>
        <fullName evidence="5">Carboxylic ester hydrolase</fullName>
        <ecNumber evidence="5">3.1.1.-</ecNumber>
    </recommendedName>
</protein>
<comment type="similarity">
    <text evidence="1 5">Belongs to the type-B carboxylesterase/lipase family.</text>
</comment>
<keyword evidence="2" id="KW-0719">Serine esterase</keyword>